<evidence type="ECO:0000313" key="8">
    <source>
        <dbReference type="Proteomes" id="UP000035352"/>
    </source>
</evidence>
<evidence type="ECO:0000313" key="7">
    <source>
        <dbReference type="EMBL" id="AKJ30710.1"/>
    </source>
</evidence>
<evidence type="ECO:0000259" key="6">
    <source>
        <dbReference type="Pfam" id="PF00127"/>
    </source>
</evidence>
<dbReference type="InterPro" id="IPR033138">
    <property type="entry name" value="Cu_oxidase_CS"/>
</dbReference>
<dbReference type="InterPro" id="IPR050845">
    <property type="entry name" value="Cu-binding_ET"/>
</dbReference>
<dbReference type="PANTHER" id="PTHR38439">
    <property type="entry name" value="AURACYANIN-B"/>
    <property type="match status" value="1"/>
</dbReference>
<keyword evidence="5" id="KW-0732">Signal</keyword>
<dbReference type="KEGG" id="pbh:AAW51_4019"/>
<dbReference type="InterPro" id="IPR008972">
    <property type="entry name" value="Cupredoxin"/>
</dbReference>
<accession>A0A0G3BW06</accession>
<name>A0A0G3BW06_9BURK</name>
<feature type="domain" description="Blue (type 1) copper" evidence="6">
    <location>
        <begin position="57"/>
        <end position="162"/>
    </location>
</feature>
<sequence length="165" mass="18216">MSTIHTLVLVTLLGVTAAVHAHGDDDHAKKDASQPVKKEQKAWGIAGDAKAVKRTIEIKMTDDMRFTPDRLSVQQGETVKFVIRNAGQVMHELVIGTKQELDEHAALMAKFPEMEHDEPYMAHVKPGKTGELIWTFNRPGEFDFACLIAGHYQAGMVGKIKVAAK</sequence>
<dbReference type="EMBL" id="CP011371">
    <property type="protein sequence ID" value="AKJ30710.1"/>
    <property type="molecule type" value="Genomic_DNA"/>
</dbReference>
<dbReference type="PANTHER" id="PTHR38439:SF3">
    <property type="entry name" value="COPPER-RESISTANT CUPROPROTEIN COPI"/>
    <property type="match status" value="1"/>
</dbReference>
<proteinExistence type="predicted"/>
<dbReference type="GO" id="GO:0005507">
    <property type="term" value="F:copper ion binding"/>
    <property type="evidence" value="ECO:0007669"/>
    <property type="project" value="InterPro"/>
</dbReference>
<feature type="chain" id="PRO_5002551844" evidence="5">
    <location>
        <begin position="22"/>
        <end position="165"/>
    </location>
</feature>
<dbReference type="PROSITE" id="PS00079">
    <property type="entry name" value="MULTICOPPER_OXIDASE1"/>
    <property type="match status" value="1"/>
</dbReference>
<dbReference type="GO" id="GO:0042597">
    <property type="term" value="C:periplasmic space"/>
    <property type="evidence" value="ECO:0007669"/>
    <property type="project" value="UniProtKB-SubCell"/>
</dbReference>
<comment type="subcellular location">
    <subcellularLocation>
        <location evidence="1">Periplasm</location>
    </subcellularLocation>
</comment>
<protein>
    <submittedName>
        <fullName evidence="7">Plastocyanin</fullName>
    </submittedName>
</protein>
<dbReference type="Gene3D" id="2.60.40.420">
    <property type="entry name" value="Cupredoxins - blue copper proteins"/>
    <property type="match status" value="1"/>
</dbReference>
<dbReference type="RefSeq" id="WP_047196021.1">
    <property type="nucleotide sequence ID" value="NZ_CP011371.1"/>
</dbReference>
<keyword evidence="2" id="KW-0479">Metal-binding</keyword>
<reference evidence="7 8" key="1">
    <citation type="submission" date="2015-05" db="EMBL/GenBank/DDBJ databases">
        <authorList>
            <person name="Tang B."/>
            <person name="Yu Y."/>
        </authorList>
    </citation>
    <scope>NUCLEOTIDE SEQUENCE [LARGE SCALE GENOMIC DNA]</scope>
    <source>
        <strain evidence="7 8">DSM 7029</strain>
    </source>
</reference>
<dbReference type="Proteomes" id="UP000035352">
    <property type="component" value="Chromosome"/>
</dbReference>
<evidence type="ECO:0000256" key="5">
    <source>
        <dbReference type="SAM" id="SignalP"/>
    </source>
</evidence>
<dbReference type="Pfam" id="PF00127">
    <property type="entry name" value="Copper-bind"/>
    <property type="match status" value="1"/>
</dbReference>
<organism evidence="7 8">
    <name type="scientific">Caldimonas brevitalea</name>
    <dbReference type="NCBI Taxonomy" id="413882"/>
    <lineage>
        <taxon>Bacteria</taxon>
        <taxon>Pseudomonadati</taxon>
        <taxon>Pseudomonadota</taxon>
        <taxon>Betaproteobacteria</taxon>
        <taxon>Burkholderiales</taxon>
        <taxon>Sphaerotilaceae</taxon>
        <taxon>Caldimonas</taxon>
    </lineage>
</organism>
<dbReference type="OrthoDB" id="9816061at2"/>
<dbReference type="SUPFAM" id="SSF49503">
    <property type="entry name" value="Cupredoxins"/>
    <property type="match status" value="1"/>
</dbReference>
<evidence type="ECO:0000256" key="1">
    <source>
        <dbReference type="ARBA" id="ARBA00004418"/>
    </source>
</evidence>
<evidence type="ECO:0000256" key="4">
    <source>
        <dbReference type="ARBA" id="ARBA00023008"/>
    </source>
</evidence>
<evidence type="ECO:0000256" key="3">
    <source>
        <dbReference type="ARBA" id="ARBA00022764"/>
    </source>
</evidence>
<dbReference type="InterPro" id="IPR000923">
    <property type="entry name" value="BlueCu_1"/>
</dbReference>
<dbReference type="AlphaFoldDB" id="A0A0G3BW06"/>
<keyword evidence="8" id="KW-1185">Reference proteome</keyword>
<dbReference type="STRING" id="413882.AAW51_4019"/>
<feature type="signal peptide" evidence="5">
    <location>
        <begin position="1"/>
        <end position="21"/>
    </location>
</feature>
<dbReference type="CDD" id="cd04211">
    <property type="entry name" value="Cupredoxin_like_2"/>
    <property type="match status" value="1"/>
</dbReference>
<keyword evidence="3" id="KW-0574">Periplasm</keyword>
<gene>
    <name evidence="7" type="ORF">AAW51_4019</name>
</gene>
<keyword evidence="4" id="KW-0186">Copper</keyword>
<evidence type="ECO:0000256" key="2">
    <source>
        <dbReference type="ARBA" id="ARBA00022723"/>
    </source>
</evidence>
<dbReference type="PATRIC" id="fig|413882.6.peg.4194"/>
<dbReference type="GO" id="GO:0009055">
    <property type="term" value="F:electron transfer activity"/>
    <property type="evidence" value="ECO:0007669"/>
    <property type="project" value="InterPro"/>
</dbReference>